<feature type="transmembrane region" description="Helical" evidence="7">
    <location>
        <begin position="90"/>
        <end position="109"/>
    </location>
</feature>
<evidence type="ECO:0000256" key="6">
    <source>
        <dbReference type="SAM" id="MobiDB-lite"/>
    </source>
</evidence>
<keyword evidence="3 4" id="KW-0443">Lipid metabolism</keyword>
<comment type="similarity">
    <text evidence="4">Belongs to the serine esterase family.</text>
</comment>
<evidence type="ECO:0000313" key="9">
    <source>
        <dbReference type="Proteomes" id="UP000706124"/>
    </source>
</evidence>
<feature type="active site" description="Charge relay system" evidence="5">
    <location>
        <position position="435"/>
    </location>
</feature>
<evidence type="ECO:0000256" key="3">
    <source>
        <dbReference type="ARBA" id="ARBA00023098"/>
    </source>
</evidence>
<accession>A0A9P7MBW2</accession>
<proteinExistence type="inferred from homology"/>
<sequence>MPAPDPPFSTFELDSISDQSDLSDPDAPLLGAISPDHRPSTPQKRLPRWLLPPLQSRLQSVLLAGWAVVRAVPSRLVTLLRRPLRWRRRYIILLVALPTLYILICVFLVQKPPFASPLPAYSGPHAVGTMYLEVAVPEPRLVSDSIFKEDGFPAFELQTVLFTLYYPTERRYQSPHRRHYWIPRPISLKARGYAKFAHIDNVLVRPIFTFFLWAIAGGITIPAEVDAPLLSARSPSPSDTHNRQFPLLVFSHGMASSRTDYTHYLGELASRGIIVAAIEHRDGSCPGSLIMKPATPSSSGTTTPSTTTHQRLHFQESDLLLANKSAMTTPQLKIEQLAFRDAEIAATISTMQAIHANESLISSRGEGQHLHTFAQRIDMTKLIVAGHSYGATGALQFLKQSYVSSSSSSSSSSSFSSPTSSPAQLPPPSAAIILDPGKESGPLNTEITTPLLIVHSNSWSRTHSLFFGRPHFDTVRDLARQVLRANGAAWLLTSLGTSHPSVTDAPLLEPLLLSWTTGANLDTKAALREYVCVSHDFIELVLQHGEPKGVLGQEVTHVEYGKWVDEERKKSFPEDLAKLWEVHVSPASSDKSSDLD</sequence>
<dbReference type="OrthoDB" id="2363873at2759"/>
<reference evidence="8 9" key="1">
    <citation type="journal article" date="2020" name="bioRxiv">
        <title>Whole genome comparisons of ergot fungi reveals the divergence and evolution of species within the genus Claviceps are the result of varying mechanisms driving genome evolution and host range expansion.</title>
        <authorList>
            <person name="Wyka S.A."/>
            <person name="Mondo S.J."/>
            <person name="Liu M."/>
            <person name="Dettman J."/>
            <person name="Nalam V."/>
            <person name="Broders K.D."/>
        </authorList>
    </citation>
    <scope>NUCLEOTIDE SEQUENCE [LARGE SCALE GENOMIC DNA]</scope>
    <source>
        <strain evidence="8 9">CCC 1485</strain>
    </source>
</reference>
<feature type="compositionally biased region" description="Low complexity" evidence="6">
    <location>
        <begin position="14"/>
        <end position="26"/>
    </location>
</feature>
<dbReference type="PANTHER" id="PTHR10272:SF11">
    <property type="entry name" value="PHOSPHOLIPASE-RELATED"/>
    <property type="match status" value="1"/>
</dbReference>
<protein>
    <recommendedName>
        <fullName evidence="4">Putative phospholipase</fullName>
        <ecNumber evidence="4">3.1.1.47</ecNumber>
    </recommendedName>
</protein>
<evidence type="ECO:0000313" key="8">
    <source>
        <dbReference type="EMBL" id="KAG5936615.1"/>
    </source>
</evidence>
<evidence type="ECO:0000256" key="4">
    <source>
        <dbReference type="PIRNR" id="PIRNR018169"/>
    </source>
</evidence>
<dbReference type="Pfam" id="PF03403">
    <property type="entry name" value="PAF-AH_p_II"/>
    <property type="match status" value="1"/>
</dbReference>
<keyword evidence="9" id="KW-1185">Reference proteome</keyword>
<feature type="compositionally biased region" description="Low complexity" evidence="6">
    <location>
        <begin position="409"/>
        <end position="423"/>
    </location>
</feature>
<gene>
    <name evidence="8" type="ORF">E4U60_002482</name>
</gene>
<keyword evidence="1 4" id="KW-0378">Hydrolase</keyword>
<dbReference type="GO" id="GO:0016042">
    <property type="term" value="P:lipid catabolic process"/>
    <property type="evidence" value="ECO:0007669"/>
    <property type="project" value="UniProtKB-KW"/>
</dbReference>
<feature type="active site" description="Charge relay system" evidence="5">
    <location>
        <position position="499"/>
    </location>
</feature>
<dbReference type="PIRSF" id="PIRSF018169">
    <property type="entry name" value="PAF_acetylhydrolase"/>
    <property type="match status" value="1"/>
</dbReference>
<organism evidence="8 9">
    <name type="scientific">Claviceps pazoutovae</name>
    <dbReference type="NCBI Taxonomy" id="1649127"/>
    <lineage>
        <taxon>Eukaryota</taxon>
        <taxon>Fungi</taxon>
        <taxon>Dikarya</taxon>
        <taxon>Ascomycota</taxon>
        <taxon>Pezizomycotina</taxon>
        <taxon>Sordariomycetes</taxon>
        <taxon>Hypocreomycetidae</taxon>
        <taxon>Hypocreales</taxon>
        <taxon>Clavicipitaceae</taxon>
        <taxon>Claviceps</taxon>
    </lineage>
</organism>
<evidence type="ECO:0000256" key="7">
    <source>
        <dbReference type="SAM" id="Phobius"/>
    </source>
</evidence>
<dbReference type="Proteomes" id="UP000706124">
    <property type="component" value="Unassembled WGS sequence"/>
</dbReference>
<feature type="region of interest" description="Disordered" evidence="6">
    <location>
        <begin position="409"/>
        <end position="437"/>
    </location>
</feature>
<evidence type="ECO:0000256" key="5">
    <source>
        <dbReference type="PIRSR" id="PIRSR018169-1"/>
    </source>
</evidence>
<name>A0A9P7MBW2_9HYPO</name>
<dbReference type="Gene3D" id="3.40.50.1820">
    <property type="entry name" value="alpha/beta hydrolase"/>
    <property type="match status" value="1"/>
</dbReference>
<dbReference type="EMBL" id="SRPO01000210">
    <property type="protein sequence ID" value="KAG5936615.1"/>
    <property type="molecule type" value="Genomic_DNA"/>
</dbReference>
<keyword evidence="7" id="KW-0472">Membrane</keyword>
<evidence type="ECO:0000256" key="1">
    <source>
        <dbReference type="ARBA" id="ARBA00022801"/>
    </source>
</evidence>
<feature type="active site" description="Nucleophile" evidence="5">
    <location>
        <position position="388"/>
    </location>
</feature>
<feature type="region of interest" description="Disordered" evidence="6">
    <location>
        <begin position="1"/>
        <end position="45"/>
    </location>
</feature>
<dbReference type="PANTHER" id="PTHR10272">
    <property type="entry name" value="PLATELET-ACTIVATING FACTOR ACETYLHYDROLASE"/>
    <property type="match status" value="1"/>
</dbReference>
<comment type="caution">
    <text evidence="8">The sequence shown here is derived from an EMBL/GenBank/DDBJ whole genome shotgun (WGS) entry which is preliminary data.</text>
</comment>
<dbReference type="EC" id="3.1.1.47" evidence="4"/>
<dbReference type="GO" id="GO:0003847">
    <property type="term" value="F:1-alkyl-2-acetylglycerophosphocholine esterase activity"/>
    <property type="evidence" value="ECO:0007669"/>
    <property type="project" value="UniProtKB-UniRule"/>
</dbReference>
<dbReference type="SUPFAM" id="SSF53474">
    <property type="entry name" value="alpha/beta-Hydrolases"/>
    <property type="match status" value="1"/>
</dbReference>
<dbReference type="InterPro" id="IPR029058">
    <property type="entry name" value="AB_hydrolase_fold"/>
</dbReference>
<dbReference type="InterPro" id="IPR016715">
    <property type="entry name" value="PAF_acetylhydro_eukaryote"/>
</dbReference>
<keyword evidence="7" id="KW-0812">Transmembrane</keyword>
<evidence type="ECO:0000256" key="2">
    <source>
        <dbReference type="ARBA" id="ARBA00022963"/>
    </source>
</evidence>
<comment type="catalytic activity">
    <reaction evidence="4">
        <text>a 1-O-alkyl-2-acetyl-sn-glycero-3-phosphocholine + H2O = a 1-O-alkyl-sn-glycero-3-phosphocholine + acetate + H(+)</text>
        <dbReference type="Rhea" id="RHEA:17777"/>
        <dbReference type="ChEBI" id="CHEBI:15377"/>
        <dbReference type="ChEBI" id="CHEBI:15378"/>
        <dbReference type="ChEBI" id="CHEBI:30089"/>
        <dbReference type="ChEBI" id="CHEBI:30909"/>
        <dbReference type="ChEBI" id="CHEBI:36707"/>
        <dbReference type="EC" id="3.1.1.47"/>
    </reaction>
</comment>
<dbReference type="AlphaFoldDB" id="A0A9P7MBW2"/>
<keyword evidence="7" id="KW-1133">Transmembrane helix</keyword>
<keyword evidence="2 4" id="KW-0442">Lipid degradation</keyword>